<dbReference type="NCBIfam" id="TIGR01509">
    <property type="entry name" value="HAD-SF-IA-v3"/>
    <property type="match status" value="1"/>
</dbReference>
<dbReference type="InterPro" id="IPR010237">
    <property type="entry name" value="Pyr-5-nucltdase"/>
</dbReference>
<accession>A0A5J5EV49</accession>
<dbReference type="InterPro" id="IPR006439">
    <property type="entry name" value="HAD-SF_hydro_IA"/>
</dbReference>
<gene>
    <name evidence="1" type="ORF">FN846DRAFT_953067</name>
</gene>
<dbReference type="InterPro" id="IPR023214">
    <property type="entry name" value="HAD_sf"/>
</dbReference>
<dbReference type="AlphaFoldDB" id="A0A5J5EV49"/>
<dbReference type="Proteomes" id="UP000326924">
    <property type="component" value="Unassembled WGS sequence"/>
</dbReference>
<dbReference type="PANTHER" id="PTHR47438:SF1">
    <property type="entry name" value="PHOSPHATE METABOLISM PROTEIN 8-RELATED"/>
    <property type="match status" value="1"/>
</dbReference>
<name>A0A5J5EV49_9PEZI</name>
<dbReference type="EMBL" id="VXIS01000112">
    <property type="protein sequence ID" value="KAA8904165.1"/>
    <property type="molecule type" value="Genomic_DNA"/>
</dbReference>
<dbReference type="SFLD" id="SFLDS00003">
    <property type="entry name" value="Haloacid_Dehalogenase"/>
    <property type="match status" value="1"/>
</dbReference>
<dbReference type="GO" id="GO:0008252">
    <property type="term" value="F:nucleotidase activity"/>
    <property type="evidence" value="ECO:0007669"/>
    <property type="project" value="TreeGrafter"/>
</dbReference>
<organism evidence="1 2">
    <name type="scientific">Sphaerosporella brunnea</name>
    <dbReference type="NCBI Taxonomy" id="1250544"/>
    <lineage>
        <taxon>Eukaryota</taxon>
        <taxon>Fungi</taxon>
        <taxon>Dikarya</taxon>
        <taxon>Ascomycota</taxon>
        <taxon>Pezizomycotina</taxon>
        <taxon>Pezizomycetes</taxon>
        <taxon>Pezizales</taxon>
        <taxon>Pyronemataceae</taxon>
        <taxon>Sphaerosporella</taxon>
    </lineage>
</organism>
<evidence type="ECO:0000313" key="2">
    <source>
        <dbReference type="Proteomes" id="UP000326924"/>
    </source>
</evidence>
<dbReference type="FunFam" id="1.10.150.450:FF:000001">
    <property type="entry name" value="SDT1p Pyrimidine nucleotidase"/>
    <property type="match status" value="1"/>
</dbReference>
<dbReference type="NCBIfam" id="TIGR01993">
    <property type="entry name" value="Pyr-5-nucltdase"/>
    <property type="match status" value="1"/>
</dbReference>
<dbReference type="SFLD" id="SFLDG01129">
    <property type="entry name" value="C1.5:_HAD__Beta-PGM__Phosphata"/>
    <property type="match status" value="1"/>
</dbReference>
<dbReference type="Pfam" id="PF00702">
    <property type="entry name" value="Hydrolase"/>
    <property type="match status" value="1"/>
</dbReference>
<dbReference type="InterPro" id="IPR036412">
    <property type="entry name" value="HAD-like_sf"/>
</dbReference>
<dbReference type="FunCoup" id="A0A5J5EV49">
    <property type="interactions" value="549"/>
</dbReference>
<protein>
    <submittedName>
        <fullName evidence="1">Haloacid dehalogenase-like hydrolase-domain-containing protein</fullName>
    </submittedName>
</protein>
<dbReference type="GO" id="GO:0006206">
    <property type="term" value="P:pyrimidine nucleobase metabolic process"/>
    <property type="evidence" value="ECO:0007669"/>
    <property type="project" value="TreeGrafter"/>
</dbReference>
<comment type="caution">
    <text evidence="1">The sequence shown here is derived from an EMBL/GenBank/DDBJ whole genome shotgun (WGS) entry which is preliminary data.</text>
</comment>
<dbReference type="GO" id="GO:0009166">
    <property type="term" value="P:nucleotide catabolic process"/>
    <property type="evidence" value="ECO:0007669"/>
    <property type="project" value="TreeGrafter"/>
</dbReference>
<dbReference type="Gene3D" id="3.40.50.1000">
    <property type="entry name" value="HAD superfamily/HAD-like"/>
    <property type="match status" value="1"/>
</dbReference>
<dbReference type="InterPro" id="IPR052791">
    <property type="entry name" value="SSM1_domain"/>
</dbReference>
<reference evidence="1 2" key="1">
    <citation type="submission" date="2019-09" db="EMBL/GenBank/DDBJ databases">
        <title>Draft genome of the ectomycorrhizal ascomycete Sphaerosporella brunnea.</title>
        <authorList>
            <consortium name="DOE Joint Genome Institute"/>
            <person name="Benucci G.M."/>
            <person name="Marozzi G."/>
            <person name="Antonielli L."/>
            <person name="Sanchez S."/>
            <person name="Marco P."/>
            <person name="Wang X."/>
            <person name="Falini L.B."/>
            <person name="Barry K."/>
            <person name="Haridas S."/>
            <person name="Lipzen A."/>
            <person name="Labutti K."/>
            <person name="Grigoriev I.V."/>
            <person name="Murat C."/>
            <person name="Martin F."/>
            <person name="Albertini E."/>
            <person name="Donnini D."/>
            <person name="Bonito G."/>
        </authorList>
    </citation>
    <scope>NUCLEOTIDE SEQUENCE [LARGE SCALE GENOMIC DNA]</scope>
    <source>
        <strain evidence="1 2">Sb_GMNB300</strain>
    </source>
</reference>
<evidence type="ECO:0000313" key="1">
    <source>
        <dbReference type="EMBL" id="KAA8904165.1"/>
    </source>
</evidence>
<dbReference type="InParanoid" id="A0A5J5EV49"/>
<dbReference type="OrthoDB" id="1065058at2759"/>
<proteinExistence type="predicted"/>
<sequence length="239" mass="27554">MENSNATGDGRPVFFFDIDNCLYSRSKKVHDMMKTLIRQYFATHLQLSPEESQTLHETYYQQYGLAIEGLVRHHKIDPLEYNRLVDDALPLEAVLHPDPELRALLQSINTSKVKLWLFTNAYVNHGKRVVKLLGVEDLFEGITYCDYASPPLVCKPKREAYELAMRQSGATDPGKCYFIDDSAINCQAAVEFGWKNVIHKLEPEDPDPEFPHGRWHIRDLKELKTIFPEVFKEGEVEAK</sequence>
<dbReference type="SUPFAM" id="SSF56784">
    <property type="entry name" value="HAD-like"/>
    <property type="match status" value="1"/>
</dbReference>
<keyword evidence="2" id="KW-1185">Reference proteome</keyword>
<dbReference type="Gene3D" id="1.10.150.450">
    <property type="match status" value="1"/>
</dbReference>
<dbReference type="PANTHER" id="PTHR47438">
    <property type="entry name" value="PHOSPHATE METABOLISM PROTEIN 8-RELATED"/>
    <property type="match status" value="1"/>
</dbReference>
<keyword evidence="1" id="KW-0378">Hydrolase</keyword>
<dbReference type="SFLD" id="SFLDG01132">
    <property type="entry name" value="C1.5.3:_5'-Nucleotidase_Like"/>
    <property type="match status" value="1"/>
</dbReference>